<name>A0A4V2WNA4_9BACT</name>
<accession>A0A4V2WNA4</accession>
<dbReference type="RefSeq" id="WP_131850098.1">
    <property type="nucleotide sequence ID" value="NZ_SKFH01000001.1"/>
</dbReference>
<organism evidence="3 4">
    <name type="scientific">Flaviaesturariibacter aridisoli</name>
    <dbReference type="NCBI Taxonomy" id="2545761"/>
    <lineage>
        <taxon>Bacteria</taxon>
        <taxon>Pseudomonadati</taxon>
        <taxon>Bacteroidota</taxon>
        <taxon>Chitinophagia</taxon>
        <taxon>Chitinophagales</taxon>
        <taxon>Chitinophagaceae</taxon>
        <taxon>Flaviaestuariibacter</taxon>
    </lineage>
</organism>
<feature type="signal peptide" evidence="1">
    <location>
        <begin position="1"/>
        <end position="19"/>
    </location>
</feature>
<proteinExistence type="predicted"/>
<dbReference type="Gene3D" id="3.10.450.50">
    <property type="match status" value="1"/>
</dbReference>
<dbReference type="PROSITE" id="PS51257">
    <property type="entry name" value="PROKAR_LIPOPROTEIN"/>
    <property type="match status" value="1"/>
</dbReference>
<feature type="domain" description="DUF4440" evidence="2">
    <location>
        <begin position="38"/>
        <end position="148"/>
    </location>
</feature>
<dbReference type="InterPro" id="IPR032710">
    <property type="entry name" value="NTF2-like_dom_sf"/>
</dbReference>
<dbReference type="Proteomes" id="UP000295164">
    <property type="component" value="Unassembled WGS sequence"/>
</dbReference>
<keyword evidence="4" id="KW-1185">Reference proteome</keyword>
<dbReference type="Pfam" id="PF14534">
    <property type="entry name" value="DUF4440"/>
    <property type="match status" value="1"/>
</dbReference>
<feature type="chain" id="PRO_5021034434" evidence="1">
    <location>
        <begin position="20"/>
        <end position="174"/>
    </location>
</feature>
<comment type="caution">
    <text evidence="3">The sequence shown here is derived from an EMBL/GenBank/DDBJ whole genome shotgun (WGS) entry which is preliminary data.</text>
</comment>
<evidence type="ECO:0000256" key="1">
    <source>
        <dbReference type="SAM" id="SignalP"/>
    </source>
</evidence>
<evidence type="ECO:0000259" key="2">
    <source>
        <dbReference type="Pfam" id="PF14534"/>
    </source>
</evidence>
<reference evidence="3 4" key="1">
    <citation type="submission" date="2019-03" db="EMBL/GenBank/DDBJ databases">
        <authorList>
            <person name="Kim M.K.M."/>
        </authorList>
    </citation>
    <scope>NUCLEOTIDE SEQUENCE [LARGE SCALE GENOMIC DNA]</scope>
    <source>
        <strain evidence="3 4">17J68-15</strain>
    </source>
</reference>
<dbReference type="SUPFAM" id="SSF54427">
    <property type="entry name" value="NTF2-like"/>
    <property type="match status" value="1"/>
</dbReference>
<dbReference type="EMBL" id="SKFH01000001">
    <property type="protein sequence ID" value="TCZ74742.1"/>
    <property type="molecule type" value="Genomic_DNA"/>
</dbReference>
<dbReference type="OrthoDB" id="1437755at2"/>
<dbReference type="InterPro" id="IPR027843">
    <property type="entry name" value="DUF4440"/>
</dbReference>
<sequence length="174" mass="19494">MRQIWLFPFCILLACSCTAPEASDERRDPAADSSTLAGMVREREAAMKARNLDAVMAPFDSAATFINGGGYYYKGAAAIRAFHEAMFRNDSLQYTYKAGHVTVDAVRPRVALVYYPWQQDWTLKTPGSDTLHETGLMTIVAVKTGGKWHWRSITNQRTKEFFEDLPGHTAPAVR</sequence>
<gene>
    <name evidence="3" type="ORF">E0486_00110</name>
</gene>
<evidence type="ECO:0000313" key="3">
    <source>
        <dbReference type="EMBL" id="TCZ74742.1"/>
    </source>
</evidence>
<evidence type="ECO:0000313" key="4">
    <source>
        <dbReference type="Proteomes" id="UP000295164"/>
    </source>
</evidence>
<protein>
    <submittedName>
        <fullName evidence="3">DUF4440 domain-containing protein</fullName>
    </submittedName>
</protein>
<keyword evidence="1" id="KW-0732">Signal</keyword>
<dbReference type="AlphaFoldDB" id="A0A4V2WNA4"/>